<proteinExistence type="predicted"/>
<comment type="caution">
    <text evidence="1">The sequence shown here is derived from an EMBL/GenBank/DDBJ whole genome shotgun (WGS) entry which is preliminary data.</text>
</comment>
<organism evidence="1 2">
    <name type="scientific">Planobispora rosea</name>
    <dbReference type="NCBI Taxonomy" id="35762"/>
    <lineage>
        <taxon>Bacteria</taxon>
        <taxon>Bacillati</taxon>
        <taxon>Actinomycetota</taxon>
        <taxon>Actinomycetes</taxon>
        <taxon>Streptosporangiales</taxon>
        <taxon>Streptosporangiaceae</taxon>
        <taxon>Planobispora</taxon>
    </lineage>
</organism>
<name>A0A8J3S5S2_PLARO</name>
<keyword evidence="2" id="KW-1185">Reference proteome</keyword>
<dbReference type="EMBL" id="BOOI01000046">
    <property type="protein sequence ID" value="GIH86481.1"/>
    <property type="molecule type" value="Genomic_DNA"/>
</dbReference>
<protein>
    <submittedName>
        <fullName evidence="1">Uncharacterized protein</fullName>
    </submittedName>
</protein>
<accession>A0A8J3S5S2</accession>
<evidence type="ECO:0000313" key="1">
    <source>
        <dbReference type="EMBL" id="GIH86481.1"/>
    </source>
</evidence>
<dbReference type="RefSeq" id="WP_189243051.1">
    <property type="nucleotide sequence ID" value="NZ_BMQP01000026.1"/>
</dbReference>
<dbReference type="Proteomes" id="UP000655044">
    <property type="component" value="Unassembled WGS sequence"/>
</dbReference>
<evidence type="ECO:0000313" key="2">
    <source>
        <dbReference type="Proteomes" id="UP000655044"/>
    </source>
</evidence>
<dbReference type="AlphaFoldDB" id="A0A8J3S5S2"/>
<reference evidence="1" key="1">
    <citation type="submission" date="2021-01" db="EMBL/GenBank/DDBJ databases">
        <title>Whole genome shotgun sequence of Planobispora rosea NBRC 15558.</title>
        <authorList>
            <person name="Komaki H."/>
            <person name="Tamura T."/>
        </authorList>
    </citation>
    <scope>NUCLEOTIDE SEQUENCE</scope>
    <source>
        <strain evidence="1">NBRC 15558</strain>
    </source>
</reference>
<sequence length="87" mass="9621">MSSDPSQILRMFYRDLIQQLTGMEGVAEVRLAPHDPDDRDPQRLTAAVVLPAGQADDDVIVIEVSLPDPGYDMRTWPEAAAVDRPAF</sequence>
<gene>
    <name evidence="1" type="ORF">Pro02_48890</name>
</gene>